<sequence>MSEKNKNHNVESKDIAGRVYDVKDYKGEDTLSSGLATSHEQVSDAYMEGEIKPVVDHVDGEDIKIERKGFDK</sequence>
<comment type="caution">
    <text evidence="1">The sequence shown here is derived from an EMBL/GenBank/DDBJ whole genome shotgun (WGS) entry which is preliminary data.</text>
</comment>
<gene>
    <name evidence="1" type="ORF">FS935_01840</name>
</gene>
<dbReference type="EMBL" id="VOQF01000001">
    <property type="protein sequence ID" value="TXC92959.1"/>
    <property type="molecule type" value="Genomic_DNA"/>
</dbReference>
<dbReference type="RefSeq" id="WP_146945820.1">
    <property type="nucleotide sequence ID" value="NZ_VOQF01000001.1"/>
</dbReference>
<dbReference type="OrthoDB" id="2476089at2"/>
<dbReference type="InterPro" id="IPR025100">
    <property type="entry name" value="DUF4025"/>
</dbReference>
<dbReference type="Pfam" id="PF13217">
    <property type="entry name" value="DUF4025"/>
    <property type="match status" value="1"/>
</dbReference>
<protein>
    <submittedName>
        <fullName evidence="1">DUF4025 domain-containing protein</fullName>
    </submittedName>
</protein>
<dbReference type="Proteomes" id="UP000321363">
    <property type="component" value="Unassembled WGS sequence"/>
</dbReference>
<evidence type="ECO:0000313" key="2">
    <source>
        <dbReference type="Proteomes" id="UP000321363"/>
    </source>
</evidence>
<reference evidence="1 2" key="1">
    <citation type="journal article" date="2005" name="Int. J. Syst. Evol. Microbiol.">
        <title>Bacillus litoralis sp. nov., isolated from a tidal flat of the Yellow Sea in Korea.</title>
        <authorList>
            <person name="Yoon J.H."/>
            <person name="Oh T.K."/>
        </authorList>
    </citation>
    <scope>NUCLEOTIDE SEQUENCE [LARGE SCALE GENOMIC DNA]</scope>
    <source>
        <strain evidence="1 2">SW-211</strain>
    </source>
</reference>
<evidence type="ECO:0000313" key="1">
    <source>
        <dbReference type="EMBL" id="TXC92959.1"/>
    </source>
</evidence>
<proteinExistence type="predicted"/>
<dbReference type="AlphaFoldDB" id="A0A5C6WAP2"/>
<name>A0A5C6WAP2_9BACI</name>
<accession>A0A5C6WAP2</accession>
<organism evidence="1 2">
    <name type="scientific">Metabacillus litoralis</name>
    <dbReference type="NCBI Taxonomy" id="152268"/>
    <lineage>
        <taxon>Bacteria</taxon>
        <taxon>Bacillati</taxon>
        <taxon>Bacillota</taxon>
        <taxon>Bacilli</taxon>
        <taxon>Bacillales</taxon>
        <taxon>Bacillaceae</taxon>
        <taxon>Metabacillus</taxon>
    </lineage>
</organism>
<keyword evidence="2" id="KW-1185">Reference proteome</keyword>